<dbReference type="Pfam" id="PF13193">
    <property type="entry name" value="AMP-binding_C"/>
    <property type="match status" value="1"/>
</dbReference>
<evidence type="ECO:0000259" key="9">
    <source>
        <dbReference type="PROSITE" id="PS50075"/>
    </source>
</evidence>
<dbReference type="Gene3D" id="3.30.559.10">
    <property type="entry name" value="Chloramphenicol acetyltransferase-like domain"/>
    <property type="match status" value="3"/>
</dbReference>
<dbReference type="PROSITE" id="PS50075">
    <property type="entry name" value="CARRIER"/>
    <property type="match status" value="2"/>
</dbReference>
<dbReference type="SUPFAM" id="SSF51735">
    <property type="entry name" value="NAD(P)-binding Rossmann-fold domains"/>
    <property type="match status" value="2"/>
</dbReference>
<accession>A0ABX3ES12</accession>
<dbReference type="CDD" id="cd19531">
    <property type="entry name" value="LCL_NRPS-like"/>
    <property type="match status" value="1"/>
</dbReference>
<sequence>MNSSINKEIQEVVIELEKTIQSIPFIEKSGIIVTETEYSIPPVHLNDLFPDGSIEAVRNPYIQDTILPKSAVIEQEAIDRQKPAISYGAPLNIEPHYPATLQQLLKNAADKHGSQGIHFIYMDGTESFCSYTELLHEAQCLLYGLKKLGLQPGDSVIFQFKDNKKIIISFWACVLGGFLPTPIAIAPIYSEMNALLTKIYNSWSLLDHPVILSELELEPKLAELEVLWNENEVRIACYENIKADFPDTNGFEAAEDSFVLNLLTSGSTGKPKCVQHRNSSIIWRSMATSVHNQFDHRDISLNWMPLDHVGGIVMFHVRDVCLGCTQVIGHIDSIVNNPLLWLDWIDYYKATLTWAPNFAFSMLNDAVAAAGERSWNLSSMRYVLNGGEAVVGKVAHRFLNLLKPFHLPANALIPAYGMSETSSGIVESHLLMRDTPSGIHYIDKNSLSGTIRHVSADDPNHVVFTESGTPIPGVALRIVDSANALLNEGNIGRLQVKSPSVMNGYYKNDDANQESFIDGWFETGDLGFLIDGRLTVTGRAKDVIIINGNNHYNYDIEAAIEEIDGIEVTYVAACAIPDEQNVDQLAVFFVLDEDSGSRLPQMIDQIKYDVSRKFGLYPAIIIPLSQDEFPKTNSGKIQRNELIQKYKNGAFVPIKKQIDILLSNEYTLPDWSYKQKWISCELDETEPSKIKAENTVVFANSVEDTPSELQEGILVLKGEHFRKADSRQYYINPSNPDDYQNLMECLAEEAFWMEYVVHLWNIGSVKKIGSVQDLKDAQLDASISLLYLTKALKRYEDRDIYLFMVTSQAIGALGNEVVHYEQATIPGFIKTISHELPHVFSKLIDIPDNENIELMEILSRESIAQDQYRVVAYRNHCRLVPVIEKMDMLATASRRLPLKKQGLYIVTGGLGGIGILVCEQLMEQYAANILVIGRTQLTVPQKKEAFERLKNKEAAGGTIRYETALLTDQLRLSNLITEFEAEQQQSLSGVIHLAGIIQEYLMEDQTQEQLDEMYEAKVYGTWVLHQLVKDKKDILFISSSSARTLHSGMTVGAYCSANQFMEIFTVYQNQSALMQAYCFSWSLWDELGMGSGLIIKNQLGSRGYSPITKQNGILSLWAGLRSGEPVQFIGLNGAKKEIQELSHADVPPVHRVTIFIQTAVEPNQLKKINDLFKEIAAASAGTEAPQIELKQIEQMPLDEAGEVDLRMLAELSAPAKPLESSPRNELDQVLIMCWKKILNDSRITINDHFFELGGNSLQATQLVSILRSEIKVQVELEDLFNFPELKRLSDVLNERLYKEERGKMEPVVPRVRGSKVQMSSAQKRQWVLYELEPDNPFYNNTVVIQIKGHIHAGYMEQAIQEIIRRHEILRTTFDVIEDQAVQIIQAQAPVKAVIRDLTSLTEELRQDTVDTLIREESMKPFDLVKGPVCRFQILRTAEDHCTLIVSIHHIVSDGWSVGVLLKEFSHYYFTLLDGHGLPAEVLEIQYADFALWQEEWFKSEEHNKQMAYWEKQLTGELPVLDLPTDKPRPDIQTYRGTVEVLRISKGLTDNLKRMAQEEGATLYMVLLAGFAALLKRYSNQDELLLGSLFANRNRREVEPLIGFFTNTLPLRLTCKGTFREFLRQVRSTVLDAQKNQDIQFEEIIERLNVERDPSRHPLFQTMFVLQNAPMKPVSHTDGQMEADIYYNETSKFDLSMQVFEDKGELKVVLEYSTDLYVQSTIQRMLNHYKTLLEKAVITPSRAVDSYEVITQKERLQILEEWQTPLAAQEAAYGETLVSLFEQAVEETPDSCALVYEGEEMTYSELNKWSNKLALFLLQQGLDQDEIIGIMTERSFMMIIGILAVLKAGCAYMPIDPAFPAERIRYMIDDSRARKVLVQNSLADKVYGVAEAVNLDNPEIYTGDGENLHVNLNSRQLAYVIYTSGTTGKPKGVMIEHASVANIIMDLQEKYPLEKEDAYLFKTPVTFDVSVAELFGWFHKGGSLVILRQGEEKEPLSILRAIYNYGITHINFVPSMLNAFMNSLEATEYSQLDSLKYVFAAGEAISRETVRHFYSISDTAHLENIYGPTESTIYATRYSLDNKQESGLIPIGSPMRNIGILIVNSYNQLQPAGVTGELCIGGAGLARGYINNEKLSREKFTDHPLKAGSKLYRTGDLARWTEDGQIEYLGRMDHQVKIRGIRIELSEIETMILQHEEVKECVVNAISDSYGNKRLAAYLVLSREVSIDWPDYLRDRLPEYMIPHYFMTLDVLPINASGKTDRKALPQPEVGVVKDGENYHEPADETERILADIWGELLGVTRVGRIDDFFKLGGDSIAVIQMISRLRKQGYQLEPKAVYLNKTIAQLGRKITKTVHNRVESQVEVTGEIKLTPIQQWFFNENFSNPEHWNLPAFFSLAVPYPEQVIKQALLGVINHHDALRISYNVGIGDMKQFNRPRIHDITIHTVDCTGMSLEAQKTAFLEESNRAQRSLKLDTSLLIAPVLFQCCDGTQKLLLAVHHLIVDGVSWRIIAEDLRLLLDALMNNEQAELMAKTMSFKEWAEAQHRYAQGAEIQTELPYWKKTAQSISRLAEELFNDPGIESDGVTIPIVINKFYTDNLLRTANHPYNTDINDLLLTAIFRAARTCTGSDTLSIMLEGHGRENILKDLDITRTVGWFTSAYPIVLMGHSEAISEQIKGVKETLRTVPNKGIGFGILKYLTRDAGLSAGKLPSVLFNYLGQVDGGRSSLNMELASASNGSFHSPTARRSYLLELNSMVIHDELIIHVSVTKAMMQHGLVAALVSSIEHEIMAIADHCMNVAYREFTASDFPLINMSLDELSKLPASTEDAYPLSPMQQGMLYHALSDDVSSSYNGRIYAHLVGELVPSVMQKAWEEIADRHPILRTTYLWEGRTEPVQLVCKNLSHPVECKLADGEEEREQQIRTFTSRAFNLVDEAPVRIMFLSSESDQSSNQLICSFHHIALDGWSVFALLSELLGIYDALYNNRKIGLSHVTPYKEYIQWYLTQDHHKAKRFWREYLKGIKAATPLPGLALDNDEKSSPQIRDMIKYTCTIHAETVGLIQKFTRQQPYTLNTLLQAAWGLILSRYTGKDDVLYGCTVSGRPHTLPDVEKMIGLFINSLPLRVNLTECTTAAELLANLQTATLDIKEYEYSLLPEIQEVSAIPFGEALFHSLLIYQNYPVDADMANSNRVLKLNHVQGSVDINYDLIVEIAPRDNTILFEVYYNRALWDQDFMERMFYNFQNVLMSLVMDRDQRIAAISILSTEESQRILQYFAKTAKVDVLYEDQEEIYKGVNDPEISTEVYILDHWQQPVPIGAPGEICIASDNLYRDCGSWAEWMTEHEIENFLAPAGSKRLYKTGDIGMWQGNGTIKILELV</sequence>
<dbReference type="InterPro" id="IPR010060">
    <property type="entry name" value="NRPS_synth"/>
</dbReference>
<evidence type="ECO:0000256" key="1">
    <source>
        <dbReference type="ARBA" id="ARBA00001957"/>
    </source>
</evidence>
<feature type="domain" description="Carrier" evidence="9">
    <location>
        <begin position="1221"/>
        <end position="1296"/>
    </location>
</feature>
<dbReference type="SMART" id="SM00823">
    <property type="entry name" value="PKS_PP"/>
    <property type="match status" value="2"/>
</dbReference>
<keyword evidence="11" id="KW-1185">Reference proteome</keyword>
<dbReference type="Gene3D" id="2.30.38.10">
    <property type="entry name" value="Luciferase, Domain 3"/>
    <property type="match status" value="2"/>
</dbReference>
<dbReference type="Gene3D" id="1.10.1200.10">
    <property type="entry name" value="ACP-like"/>
    <property type="match status" value="2"/>
</dbReference>
<dbReference type="Proteomes" id="UP000186058">
    <property type="component" value="Unassembled WGS sequence"/>
</dbReference>
<dbReference type="EMBL" id="LVWI01000014">
    <property type="protein sequence ID" value="OKP89619.1"/>
    <property type="molecule type" value="Genomic_DNA"/>
</dbReference>
<dbReference type="InterPro" id="IPR042099">
    <property type="entry name" value="ANL_N_sf"/>
</dbReference>
<keyword evidence="4" id="KW-0597">Phosphoprotein</keyword>
<keyword evidence="8" id="KW-0812">Transmembrane</keyword>
<dbReference type="SUPFAM" id="SSF47336">
    <property type="entry name" value="ACP-like"/>
    <property type="match status" value="2"/>
</dbReference>
<dbReference type="InterPro" id="IPR049490">
    <property type="entry name" value="C883_1060-like_KR_N"/>
</dbReference>
<evidence type="ECO:0000256" key="6">
    <source>
        <dbReference type="ARBA" id="ARBA00023194"/>
    </source>
</evidence>
<evidence type="ECO:0000256" key="2">
    <source>
        <dbReference type="ARBA" id="ARBA00006432"/>
    </source>
</evidence>
<keyword evidence="3" id="KW-0596">Phosphopantetheine</keyword>
<keyword evidence="7" id="KW-0511">Multifunctional enzyme</keyword>
<comment type="caution">
    <text evidence="10">The sequence shown here is derived from an EMBL/GenBank/DDBJ whole genome shotgun (WGS) entry which is preliminary data.</text>
</comment>
<evidence type="ECO:0000256" key="3">
    <source>
        <dbReference type="ARBA" id="ARBA00022450"/>
    </source>
</evidence>
<evidence type="ECO:0000256" key="4">
    <source>
        <dbReference type="ARBA" id="ARBA00022553"/>
    </source>
</evidence>
<protein>
    <recommendedName>
        <fullName evidence="9">Carrier domain-containing protein</fullName>
    </recommendedName>
</protein>
<evidence type="ECO:0000256" key="8">
    <source>
        <dbReference type="SAM" id="Phobius"/>
    </source>
</evidence>
<dbReference type="InterPro" id="IPR020845">
    <property type="entry name" value="AMP-binding_CS"/>
</dbReference>
<evidence type="ECO:0000256" key="5">
    <source>
        <dbReference type="ARBA" id="ARBA00022598"/>
    </source>
</evidence>
<dbReference type="InterPro" id="IPR001242">
    <property type="entry name" value="Condensation_dom"/>
</dbReference>
<proteinExistence type="inferred from homology"/>
<dbReference type="CDD" id="cd08953">
    <property type="entry name" value="KR_2_SDR_x"/>
    <property type="match status" value="1"/>
</dbReference>
<dbReference type="Pfam" id="PF00550">
    <property type="entry name" value="PP-binding"/>
    <property type="match status" value="2"/>
</dbReference>
<evidence type="ECO:0000313" key="11">
    <source>
        <dbReference type="Proteomes" id="UP000186058"/>
    </source>
</evidence>
<keyword evidence="8" id="KW-0472">Membrane</keyword>
<feature type="transmembrane region" description="Helical" evidence="8">
    <location>
        <begin position="166"/>
        <end position="189"/>
    </location>
</feature>
<dbReference type="InterPro" id="IPR036736">
    <property type="entry name" value="ACP-like_sf"/>
</dbReference>
<dbReference type="InterPro" id="IPR010071">
    <property type="entry name" value="AA_adenyl_dom"/>
</dbReference>
<gene>
    <name evidence="10" type="ORF">A3844_06490</name>
</gene>
<organism evidence="10 11">
    <name type="scientific">Paenibacillus helianthi</name>
    <dbReference type="NCBI Taxonomy" id="1349432"/>
    <lineage>
        <taxon>Bacteria</taxon>
        <taxon>Bacillati</taxon>
        <taxon>Bacillota</taxon>
        <taxon>Bacilli</taxon>
        <taxon>Bacillales</taxon>
        <taxon>Paenibacillaceae</taxon>
        <taxon>Paenibacillus</taxon>
    </lineage>
</organism>
<comment type="similarity">
    <text evidence="2">Belongs to the ATP-dependent AMP-binding enzyme family.</text>
</comment>
<dbReference type="PANTHER" id="PTHR45398">
    <property type="match status" value="1"/>
</dbReference>
<reference evidence="10 11" key="1">
    <citation type="submission" date="2016-03" db="EMBL/GenBank/DDBJ databases">
        <authorList>
            <person name="Sant'Anna F.H."/>
            <person name="Ambrosini A."/>
            <person name="Souza R."/>
            <person name="Bach E."/>
            <person name="Fernandes G."/>
            <person name="Balsanelli E."/>
            <person name="Baura V.A."/>
            <person name="Souza E.M."/>
            <person name="Passaglia L."/>
        </authorList>
    </citation>
    <scope>NUCLEOTIDE SEQUENCE [LARGE SCALE GENOMIC DNA]</scope>
    <source>
        <strain evidence="10 11">P26E</strain>
    </source>
</reference>
<evidence type="ECO:0000256" key="7">
    <source>
        <dbReference type="ARBA" id="ARBA00023268"/>
    </source>
</evidence>
<dbReference type="CDD" id="cd05930">
    <property type="entry name" value="A_NRPS"/>
    <property type="match status" value="1"/>
</dbReference>
<dbReference type="Pfam" id="PF00668">
    <property type="entry name" value="Condensation"/>
    <property type="match status" value="3"/>
</dbReference>
<dbReference type="InterPro" id="IPR057326">
    <property type="entry name" value="KR_dom"/>
</dbReference>
<dbReference type="SUPFAM" id="SSF52777">
    <property type="entry name" value="CoA-dependent acyltransferases"/>
    <property type="match status" value="6"/>
</dbReference>
<keyword evidence="8" id="KW-1133">Transmembrane helix</keyword>
<dbReference type="Pfam" id="PF23024">
    <property type="entry name" value="AMP-dom_DIP2-like"/>
    <property type="match status" value="1"/>
</dbReference>
<name>A0ABX3ES12_9BACL</name>
<dbReference type="Gene3D" id="3.30.300.30">
    <property type="match status" value="2"/>
</dbReference>
<dbReference type="PROSITE" id="PS00012">
    <property type="entry name" value="PHOSPHOPANTETHEINE"/>
    <property type="match status" value="2"/>
</dbReference>
<dbReference type="InterPro" id="IPR009081">
    <property type="entry name" value="PP-bd_ACP"/>
</dbReference>
<dbReference type="CDD" id="cd19534">
    <property type="entry name" value="E_NRPS"/>
    <property type="match status" value="1"/>
</dbReference>
<dbReference type="NCBIfam" id="TIGR01733">
    <property type="entry name" value="AA-adenyl-dom"/>
    <property type="match status" value="1"/>
</dbReference>
<dbReference type="Pfam" id="PF21394">
    <property type="entry name" value="Beta-ketacyl_N"/>
    <property type="match status" value="1"/>
</dbReference>
<comment type="cofactor">
    <cofactor evidence="1">
        <name>pantetheine 4'-phosphate</name>
        <dbReference type="ChEBI" id="CHEBI:47942"/>
    </cofactor>
</comment>
<feature type="domain" description="Carrier" evidence="9">
    <location>
        <begin position="2280"/>
        <end position="2354"/>
    </location>
</feature>
<evidence type="ECO:0000313" key="10">
    <source>
        <dbReference type="EMBL" id="OKP89619.1"/>
    </source>
</evidence>
<dbReference type="InterPro" id="IPR036291">
    <property type="entry name" value="NAD(P)-bd_dom_sf"/>
</dbReference>
<dbReference type="NCBIfam" id="TIGR01720">
    <property type="entry name" value="NRPS-para261"/>
    <property type="match status" value="1"/>
</dbReference>
<dbReference type="Gene3D" id="3.40.50.980">
    <property type="match status" value="2"/>
</dbReference>
<dbReference type="Gene3D" id="3.40.50.720">
    <property type="entry name" value="NAD(P)-binding Rossmann-like Domain"/>
    <property type="match status" value="1"/>
</dbReference>
<dbReference type="PANTHER" id="PTHR45398:SF1">
    <property type="entry name" value="ENZYME, PUTATIVE (JCVI)-RELATED"/>
    <property type="match status" value="1"/>
</dbReference>
<dbReference type="InterPro" id="IPR045851">
    <property type="entry name" value="AMP-bd_C_sf"/>
</dbReference>
<dbReference type="InterPro" id="IPR006162">
    <property type="entry name" value="Ppantetheine_attach_site"/>
</dbReference>
<dbReference type="SMART" id="SM00822">
    <property type="entry name" value="PKS_KR"/>
    <property type="match status" value="1"/>
</dbReference>
<dbReference type="InterPro" id="IPR023213">
    <property type="entry name" value="CAT-like_dom_sf"/>
</dbReference>
<dbReference type="PROSITE" id="PS00455">
    <property type="entry name" value="AMP_BINDING"/>
    <property type="match status" value="1"/>
</dbReference>
<keyword evidence="6" id="KW-0045">Antibiotic biosynthesis</keyword>
<dbReference type="SUPFAM" id="SSF56801">
    <property type="entry name" value="Acetyl-CoA synthetase-like"/>
    <property type="match status" value="3"/>
</dbReference>
<dbReference type="InterPro" id="IPR013968">
    <property type="entry name" value="PKS_KR"/>
</dbReference>
<dbReference type="Gene3D" id="3.40.50.12780">
    <property type="entry name" value="N-terminal domain of ligase-like"/>
    <property type="match status" value="1"/>
</dbReference>
<dbReference type="Gene3D" id="3.30.559.30">
    <property type="entry name" value="Nonribosomal peptide synthetase, condensation domain"/>
    <property type="match status" value="3"/>
</dbReference>
<dbReference type="Pfam" id="PF00501">
    <property type="entry name" value="AMP-binding"/>
    <property type="match status" value="2"/>
</dbReference>
<dbReference type="Pfam" id="PF08659">
    <property type="entry name" value="KR"/>
    <property type="match status" value="1"/>
</dbReference>
<dbReference type="InterPro" id="IPR000873">
    <property type="entry name" value="AMP-dep_synth/lig_dom"/>
</dbReference>
<keyword evidence="5" id="KW-0436">Ligase</keyword>
<dbReference type="InterPro" id="IPR020806">
    <property type="entry name" value="PKS_PP-bd"/>
</dbReference>
<dbReference type="RefSeq" id="WP_083606731.1">
    <property type="nucleotide sequence ID" value="NZ_LVWI01000014.1"/>
</dbReference>
<dbReference type="InterPro" id="IPR025110">
    <property type="entry name" value="AMP-bd_C"/>
</dbReference>